<name>A0A498CL58_9FIRM</name>
<proteinExistence type="predicted"/>
<evidence type="ECO:0000313" key="2">
    <source>
        <dbReference type="Proteomes" id="UP000276301"/>
    </source>
</evidence>
<sequence length="90" mass="10735">MNARRPLINEIYRSCYEESVKEPDELFQLRQSRIELERLLRARLESGGDESRDLLDQLLECTTRIESYTCELYFREGYSYTLKFLAQGLC</sequence>
<dbReference type="AlphaFoldDB" id="A0A498CL58"/>
<comment type="caution">
    <text evidence="1">The sequence shown here is derived from an EMBL/GenBank/DDBJ whole genome shotgun (WGS) entry which is preliminary data.</text>
</comment>
<dbReference type="Proteomes" id="UP000276301">
    <property type="component" value="Unassembled WGS sequence"/>
</dbReference>
<dbReference type="EMBL" id="RCHT01000014">
    <property type="protein sequence ID" value="RLL10319.1"/>
    <property type="molecule type" value="Genomic_DNA"/>
</dbReference>
<reference evidence="1 2" key="1">
    <citation type="submission" date="2018-10" db="EMBL/GenBank/DDBJ databases">
        <title>Anaerotruncus faecis sp. nov., isolated from human feces.</title>
        <authorList>
            <person name="Wang Y.-J."/>
        </authorList>
    </citation>
    <scope>NUCLEOTIDE SEQUENCE [LARGE SCALE GENOMIC DNA]</scope>
    <source>
        <strain evidence="1 2">22A2-44</strain>
    </source>
</reference>
<evidence type="ECO:0000313" key="1">
    <source>
        <dbReference type="EMBL" id="RLL10319.1"/>
    </source>
</evidence>
<keyword evidence="2" id="KW-1185">Reference proteome</keyword>
<gene>
    <name evidence="1" type="ORF">D4A47_08660</name>
</gene>
<protein>
    <submittedName>
        <fullName evidence="1">Uncharacterized protein</fullName>
    </submittedName>
</protein>
<accession>A0A498CL58</accession>
<dbReference type="RefSeq" id="WP_101549690.1">
    <property type="nucleotide sequence ID" value="NZ_DBFNFR010000038.1"/>
</dbReference>
<organism evidence="1 2">
    <name type="scientific">Anaerotruncus massiliensis</name>
    <name type="common">ex Liu et al. 2021</name>
    <dbReference type="NCBI Taxonomy" id="2321404"/>
    <lineage>
        <taxon>Bacteria</taxon>
        <taxon>Bacillati</taxon>
        <taxon>Bacillota</taxon>
        <taxon>Clostridia</taxon>
        <taxon>Eubacteriales</taxon>
        <taxon>Oscillospiraceae</taxon>
        <taxon>Anaerotruncus</taxon>
    </lineage>
</organism>